<evidence type="ECO:0000313" key="2">
    <source>
        <dbReference type="EMBL" id="MFC4349244.1"/>
    </source>
</evidence>
<comment type="caution">
    <text evidence="2">The sequence shown here is derived from an EMBL/GenBank/DDBJ whole genome shotgun (WGS) entry which is preliminary data.</text>
</comment>
<dbReference type="InterPro" id="IPR005303">
    <property type="entry name" value="MOCOS_middle"/>
</dbReference>
<dbReference type="Proteomes" id="UP001595776">
    <property type="component" value="Unassembled WGS sequence"/>
</dbReference>
<dbReference type="Gene3D" id="2.40.33.20">
    <property type="entry name" value="PK beta-barrel domain-like"/>
    <property type="match status" value="1"/>
</dbReference>
<dbReference type="PROSITE" id="PS51340">
    <property type="entry name" value="MOSC"/>
    <property type="match status" value="1"/>
</dbReference>
<dbReference type="InterPro" id="IPR005302">
    <property type="entry name" value="MoCF_Sase_C"/>
</dbReference>
<organism evidence="2 3">
    <name type="scientific">Kordiimonas lipolytica</name>
    <dbReference type="NCBI Taxonomy" id="1662421"/>
    <lineage>
        <taxon>Bacteria</taxon>
        <taxon>Pseudomonadati</taxon>
        <taxon>Pseudomonadota</taxon>
        <taxon>Alphaproteobacteria</taxon>
        <taxon>Kordiimonadales</taxon>
        <taxon>Kordiimonadaceae</taxon>
        <taxon>Kordiimonas</taxon>
    </lineage>
</organism>
<reference evidence="3" key="1">
    <citation type="journal article" date="2019" name="Int. J. Syst. Evol. Microbiol.">
        <title>The Global Catalogue of Microorganisms (GCM) 10K type strain sequencing project: providing services to taxonomists for standard genome sequencing and annotation.</title>
        <authorList>
            <consortium name="The Broad Institute Genomics Platform"/>
            <consortium name="The Broad Institute Genome Sequencing Center for Infectious Disease"/>
            <person name="Wu L."/>
            <person name="Ma J."/>
        </authorList>
    </citation>
    <scope>NUCLEOTIDE SEQUENCE [LARGE SCALE GENOMIC DNA]</scope>
    <source>
        <strain evidence="3">CGMCC 1.15304</strain>
    </source>
</reference>
<evidence type="ECO:0000259" key="1">
    <source>
        <dbReference type="PROSITE" id="PS51340"/>
    </source>
</evidence>
<dbReference type="RefSeq" id="WP_068146788.1">
    <property type="nucleotide sequence ID" value="NZ_JBHSCR010000016.1"/>
</dbReference>
<sequence length="253" mass="27692">MTTIAEIWRYPVKGLTGQRLETAQLEPGGAIAGDRAFAIRHGNTEFDPGAPKHLPKTKFLALMTHAELAALEVSFSGEGDVMTVSKDGELLFHGSLRDPDEVHRLDIMMATYMGDRAKGAPHLESAEGHMFSDVPEKVLSVVNLASVKALGTHVGEALDPLRFRANLYLDGLPAWAERDWEKGRLFTAGDVTLRLMKPIVRCNATNVNLKTAEVDQNLPKVLQQEFGANLMGIYCTVERAGVIKLGDPFMPVD</sequence>
<evidence type="ECO:0000313" key="3">
    <source>
        <dbReference type="Proteomes" id="UP001595776"/>
    </source>
</evidence>
<dbReference type="Pfam" id="PF03476">
    <property type="entry name" value="MOSC_N"/>
    <property type="match status" value="1"/>
</dbReference>
<dbReference type="EMBL" id="JBHSCR010000016">
    <property type="protein sequence ID" value="MFC4349244.1"/>
    <property type="molecule type" value="Genomic_DNA"/>
</dbReference>
<name>A0ABV8UEA6_9PROT</name>
<gene>
    <name evidence="2" type="ORF">ACFO5Q_15435</name>
</gene>
<proteinExistence type="predicted"/>
<feature type="domain" description="MOSC" evidence="1">
    <location>
        <begin position="111"/>
        <end position="252"/>
    </location>
</feature>
<protein>
    <submittedName>
        <fullName evidence="2">MOSC domain-containing protein</fullName>
    </submittedName>
</protein>
<keyword evidence="3" id="KW-1185">Reference proteome</keyword>
<dbReference type="SUPFAM" id="SSF50800">
    <property type="entry name" value="PK beta-barrel domain-like"/>
    <property type="match status" value="1"/>
</dbReference>
<dbReference type="Pfam" id="PF03473">
    <property type="entry name" value="MOSC"/>
    <property type="match status" value="1"/>
</dbReference>
<accession>A0ABV8UEA6</accession>
<dbReference type="InterPro" id="IPR011037">
    <property type="entry name" value="Pyrv_Knase-like_insert_dom_sf"/>
</dbReference>